<dbReference type="InterPro" id="IPR010686">
    <property type="entry name" value="OBAP-like"/>
</dbReference>
<dbReference type="Pfam" id="PF06884">
    <property type="entry name" value="DUF1264"/>
    <property type="match status" value="1"/>
</dbReference>
<proteinExistence type="inferred from homology"/>
<keyword evidence="3" id="KW-1185">Reference proteome</keyword>
<evidence type="ECO:0000256" key="1">
    <source>
        <dbReference type="ARBA" id="ARBA00009740"/>
    </source>
</evidence>
<dbReference type="AlphaFoldDB" id="A0A822ZTA2"/>
<organism evidence="2 3">
    <name type="scientific">Nelumbo nucifera</name>
    <name type="common">Sacred lotus</name>
    <dbReference type="NCBI Taxonomy" id="4432"/>
    <lineage>
        <taxon>Eukaryota</taxon>
        <taxon>Viridiplantae</taxon>
        <taxon>Streptophyta</taxon>
        <taxon>Embryophyta</taxon>
        <taxon>Tracheophyta</taxon>
        <taxon>Spermatophyta</taxon>
        <taxon>Magnoliopsida</taxon>
        <taxon>Proteales</taxon>
        <taxon>Nelumbonaceae</taxon>
        <taxon>Nelumbo</taxon>
    </lineage>
</organism>
<name>A0A822ZTA2_NELNU</name>
<dbReference type="EMBL" id="DUZY01000008">
    <property type="protein sequence ID" value="DAD48153.1"/>
    <property type="molecule type" value="Genomic_DNA"/>
</dbReference>
<evidence type="ECO:0000313" key="3">
    <source>
        <dbReference type="Proteomes" id="UP000607653"/>
    </source>
</evidence>
<accession>A0A822ZTA2</accession>
<dbReference type="Proteomes" id="UP000607653">
    <property type="component" value="Unassembled WGS sequence"/>
</dbReference>
<dbReference type="PANTHER" id="PTHR31360">
    <property type="match status" value="1"/>
</dbReference>
<comment type="caution">
    <text evidence="2">The sequence shown here is derived from an EMBL/GenBank/DDBJ whole genome shotgun (WGS) entry which is preliminary data.</text>
</comment>
<evidence type="ECO:0000313" key="2">
    <source>
        <dbReference type="EMBL" id="DAD48153.1"/>
    </source>
</evidence>
<reference evidence="2 3" key="1">
    <citation type="journal article" date="2020" name="Mol. Biol. Evol.">
        <title>Distinct Expression and Methylation Patterns for Genes with Different Fates following a Single Whole-Genome Duplication in Flowering Plants.</title>
        <authorList>
            <person name="Shi T."/>
            <person name="Rahmani R.S."/>
            <person name="Gugger P.F."/>
            <person name="Wang M."/>
            <person name="Li H."/>
            <person name="Zhang Y."/>
            <person name="Li Z."/>
            <person name="Wang Q."/>
            <person name="Van de Peer Y."/>
            <person name="Marchal K."/>
            <person name="Chen J."/>
        </authorList>
    </citation>
    <scope>NUCLEOTIDE SEQUENCE [LARGE SCALE GENOMIC DNA]</scope>
    <source>
        <tissue evidence="2">Leaf</tissue>
    </source>
</reference>
<dbReference type="PANTHER" id="PTHR31360:SF1">
    <property type="entry name" value="OIL BODY-ASSOCIATED PROTEIN 2A"/>
    <property type="match status" value="1"/>
</dbReference>
<comment type="similarity">
    <text evidence="1">Belongs to the OBAP family.</text>
</comment>
<evidence type="ECO:0008006" key="4">
    <source>
        <dbReference type="Google" id="ProtNLM"/>
    </source>
</evidence>
<protein>
    <recommendedName>
        <fullName evidence="4">Oil body-associated protein 2B-like</fullName>
    </recommendedName>
</protein>
<sequence length="355" mass="40764">MTTESSVLTLQVSPSFTTLQQELAAPRTRSFPCRSLAAPPPPPRHLFQIFISFFHLPVYNLRPLFFPFTTDEKEKRKKGSRLQAIMASSDQPSGTIACDAPTPGQPLTMGTQVLDAWAKMMQGMKPIKHIQQHVCTFAMYSHDMTRQIETHHFVTRLNQDFLQCAVYNSDCSSARLIGVEYIVSDRIFEALPPEEQQLWHSHAYEIKAGLWVNPRVPEMMQKVELQNLAKTYGKFWCTWQVDRGDRLPLGAPSLMMSPQAVKLAMVKPELVQKRDEKYSVSSEGLKKSRVEIEEPEWINPNADYWRKVHKGFAIDIEETEMKRMKGSMNRKLWKETLFSPGCCVVIVFIVHQLSF</sequence>
<gene>
    <name evidence="2" type="ORF">HUJ06_018090</name>
</gene>